<evidence type="ECO:0000313" key="1">
    <source>
        <dbReference type="EMBL" id="CDM67280.1"/>
    </source>
</evidence>
<dbReference type="OrthoDB" id="1692944at2"/>
<accession>W6SCC7</accession>
<reference evidence="1 2" key="1">
    <citation type="submission" date="2013-11" db="EMBL/GenBank/DDBJ databases">
        <title>Complete genome sequence of Clostridum sp. M2/40.</title>
        <authorList>
            <person name="Wibberg D."/>
            <person name="Puehler A."/>
            <person name="Schlueter A."/>
        </authorList>
    </citation>
    <scope>NUCLEOTIDE SEQUENCE [LARGE SCALE GENOMIC DNA]</scope>
    <source>
        <strain evidence="2">M2/40</strain>
    </source>
</reference>
<sequence length="64" mass="7220">MIRICPFCSDVDIEELKEIVGEENVDEGCIGMCGQSHVAYFDDELIEAISEESLIEALKERLEL</sequence>
<keyword evidence="2" id="KW-1185">Reference proteome</keyword>
<dbReference type="EMBL" id="HG917868">
    <property type="protein sequence ID" value="CDM67280.1"/>
    <property type="molecule type" value="Genomic_DNA"/>
</dbReference>
<organism evidence="1 2">
    <name type="scientific">Clostridium bornimense</name>
    <dbReference type="NCBI Taxonomy" id="1216932"/>
    <lineage>
        <taxon>Bacteria</taxon>
        <taxon>Bacillati</taxon>
        <taxon>Bacillota</taxon>
        <taxon>Clostridia</taxon>
        <taxon>Eubacteriales</taxon>
        <taxon>Clostridiaceae</taxon>
        <taxon>Clostridium</taxon>
    </lineage>
</organism>
<evidence type="ECO:0000313" key="2">
    <source>
        <dbReference type="Proteomes" id="UP000019426"/>
    </source>
</evidence>
<protein>
    <recommendedName>
        <fullName evidence="3">DUF1450 domain-containing protein</fullName>
    </recommendedName>
</protein>
<dbReference type="eggNOG" id="ENOG502ZCQ4">
    <property type="taxonomic scope" value="Bacteria"/>
</dbReference>
<name>W6SCC7_9CLOT</name>
<dbReference type="STRING" id="1216932.CM240_0101"/>
<dbReference type="HOGENOM" id="CLU_191958_0_0_9"/>
<evidence type="ECO:0008006" key="3">
    <source>
        <dbReference type="Google" id="ProtNLM"/>
    </source>
</evidence>
<dbReference type="RefSeq" id="WP_044035754.1">
    <property type="nucleotide sequence ID" value="NZ_HG917868.1"/>
</dbReference>
<dbReference type="Proteomes" id="UP000019426">
    <property type="component" value="Chromosome M2/40_rep1"/>
</dbReference>
<dbReference type="AlphaFoldDB" id="W6SCC7"/>
<gene>
    <name evidence="1" type="ORF">CM240_0101</name>
</gene>
<proteinExistence type="predicted"/>
<dbReference type="KEGG" id="clt:CM240_0101"/>
<dbReference type="PATRIC" id="fig|1216932.3.peg.87"/>